<dbReference type="PRINTS" id="PR00422">
    <property type="entry name" value="TRANSFERRIN"/>
</dbReference>
<dbReference type="Gene3D" id="3.40.190.10">
    <property type="entry name" value="Periplasmic binding protein-like II"/>
    <property type="match status" value="4"/>
</dbReference>
<reference evidence="3 4" key="1">
    <citation type="submission" date="2018-10" db="EMBL/GenBank/DDBJ databases">
        <title>Genome assembly for a Yunnan-Guizhou Plateau 3E fish, Anabarilius grahami (Regan), and its evolutionary and genetic applications.</title>
        <authorList>
            <person name="Jiang W."/>
        </authorList>
    </citation>
    <scope>NUCLEOTIDE SEQUENCE [LARGE SCALE GENOMIC DNA]</scope>
    <source>
        <strain evidence="3">AG-KIZ</strain>
        <tissue evidence="3">Muscle</tissue>
    </source>
</reference>
<keyword evidence="4" id="KW-1185">Reference proteome</keyword>
<dbReference type="GO" id="GO:0005615">
    <property type="term" value="C:extracellular space"/>
    <property type="evidence" value="ECO:0007669"/>
    <property type="project" value="TreeGrafter"/>
</dbReference>
<sequence length="1587" mass="182593">MQTTRPKAGKQLSCGVEKNRSRKTPIRKYTYRVGYNWNRGGRLKELRIRSHYCKVVLRKTLGAWKDEWWHARKEWTLNIRADCHYTYMLYSKIFQAWQEFVAVQREEKKKLQLAISFETDHKLRCMWNGWELYLDMCRMKRRMQAAAVQHERLAALKWVWTVWNKALQHRDVAYHQEDLALQHWAHTVQSRVTVAQDVWRVSVLEKFWRQWYNVLQSRHVEKDRGQRADQLAQHGSQRLVFSHWRHCIFDYTVTQTFTFTFRLIMICSVVVFLISHVDVSMCSQKAKREKAAMHHRQLYLLRLGLKGLALNVTHSKTHRLNKNISVQHHHHIAVLHAEHVCCARAWSKWSFSAVQCRAERFKQEAADSLYKNTLLRKGLNQWRNLVADIQTSQRRFEQAQDHDGQRCLRRAMAGWHQYVDHKRQKREKLAQMEKHYHSKLLKHALEAWKENVLFMENKHVTAGGREREGKQCKMFFSKAPFISVRVQVALRRWRERSTEVKDERLANEMANRHYSRTLGKRTLKTWTSNIHHHKTCQVMKKRSFELHRLRIHQRFFICWRTQVFCAWRLWISERQRKQERLTEAAQFYRDELLREGVTHILTHTAHMGAFSTNIAQHSYEQSCRQLQEVVRRCAVRWKQRALCKLVKGKTVPSKVSHSKKSVSFFLPDDHTPIPTPSPIRSQTAEQRQKDSIINHLWSVRASRLQPRRLDDLLQSPAKPVPHDFKISSSQRVSVKETAFPSVSSSSPFFPSPLPSVPFTHNPLDSSAMVLQPKILPFKPGPPEYIAATGQDILLPPSSFTVSVSHGKQKGLRNQEPLLHSTYFTSHLLSKQGVHERLPEQEEENEEDEAVDVEKTEYLTKELLDIRLEMQRYQEDRKQLQTWRKLQKVLSNWLSTTGIEGETEERESILKELRLDVGSYCDSFSPEEISDAMMTRVRDIVVILLLCTITSWGKKMRWCTVSEPEQRKCAELAKALVAVLPPAAVTAFARLSCVKAYGTADCINKIRDNKADLVTLDAGEVYSAVKQFGLTVVAKEIYRDGGCILAVAVVRNNSSLDMRSLKGSRSCHSGARWTAGWSLPLGHLLSRNLLPWAEDEPLSQESEKDEFRLLCTDGTLAPLSGFRKCNLGRGPGGGVVTRMNIRKIARKFLVAAQMSFGWRGRERQRFQLFESATYGGSDLLFKDVTEKLLVLVEDMDMSQVLGLDYVALLKGLGHEGSSLEDSVVRWCCISHAEQKKCEQWALSIKSDPLVCVKASSMSDCIEKIKRDEVDAVSLDATHAFIAGKCGLVPVVTEYYGEKCEIPEGAGGHFESDELPSVYGVAVVRRTSRSLYFGSLGGRRSCHGHMYSPAGWVLPLRHMLSTEHNSSAPCEPNNVYAEVFWKGCLPGGQGNLCKVCMGGTEEAATKRCADNHNERYYGNMGALRCLVGDPSGKSFGDVAFMEHHNLESNIERLHSSGWAEGWLTWDFELLCSDGSRAPLTEWKTCNLGTVPPNIVMTRPVLTARIYDLLMKSQETIAARPDTGFHLFESQKYGESDLLFKDATKCLVHTSHMDYRTILGDEFYSQAESIFNCTHSNILQFCNQDVCSIF</sequence>
<dbReference type="PANTHER" id="PTHR11485">
    <property type="entry name" value="TRANSFERRIN"/>
    <property type="match status" value="1"/>
</dbReference>
<comment type="caution">
    <text evidence="3">The sequence shown here is derived from an EMBL/GenBank/DDBJ whole genome shotgun (WGS) entry which is preliminary data.</text>
</comment>
<organism evidence="3 4">
    <name type="scientific">Anabarilius grahami</name>
    <name type="common">Kanglang fish</name>
    <name type="synonym">Barilius grahami</name>
    <dbReference type="NCBI Taxonomy" id="495550"/>
    <lineage>
        <taxon>Eukaryota</taxon>
        <taxon>Metazoa</taxon>
        <taxon>Chordata</taxon>
        <taxon>Craniata</taxon>
        <taxon>Vertebrata</taxon>
        <taxon>Euteleostomi</taxon>
        <taxon>Actinopterygii</taxon>
        <taxon>Neopterygii</taxon>
        <taxon>Teleostei</taxon>
        <taxon>Ostariophysi</taxon>
        <taxon>Cypriniformes</taxon>
        <taxon>Xenocyprididae</taxon>
        <taxon>Xenocypridinae</taxon>
        <taxon>Xenocypridinae incertae sedis</taxon>
        <taxon>Anabarilius</taxon>
    </lineage>
</organism>
<dbReference type="GO" id="GO:0005769">
    <property type="term" value="C:early endosome"/>
    <property type="evidence" value="ECO:0007669"/>
    <property type="project" value="TreeGrafter"/>
</dbReference>
<feature type="domain" description="Transferrin-like" evidence="2">
    <location>
        <begin position="955"/>
        <end position="1213"/>
    </location>
</feature>
<dbReference type="SMART" id="SM00094">
    <property type="entry name" value="TR_FER"/>
    <property type="match status" value="2"/>
</dbReference>
<accession>A0A3N0YX52</accession>
<evidence type="ECO:0000313" key="4">
    <source>
        <dbReference type="Proteomes" id="UP000281406"/>
    </source>
</evidence>
<dbReference type="GO" id="GO:0055037">
    <property type="term" value="C:recycling endosome"/>
    <property type="evidence" value="ECO:0007669"/>
    <property type="project" value="TreeGrafter"/>
</dbReference>
<feature type="region of interest" description="Disordered" evidence="1">
    <location>
        <begin position="1"/>
        <end position="20"/>
    </location>
</feature>
<dbReference type="Proteomes" id="UP000281406">
    <property type="component" value="Unassembled WGS sequence"/>
</dbReference>
<dbReference type="PROSITE" id="PS51408">
    <property type="entry name" value="TRANSFERRIN_LIKE_4"/>
    <property type="match status" value="2"/>
</dbReference>
<dbReference type="GO" id="GO:0005886">
    <property type="term" value="C:plasma membrane"/>
    <property type="evidence" value="ECO:0007669"/>
    <property type="project" value="TreeGrafter"/>
</dbReference>
<dbReference type="Pfam" id="PF00405">
    <property type="entry name" value="Transferrin"/>
    <property type="match status" value="3"/>
</dbReference>
<dbReference type="InterPro" id="IPR001156">
    <property type="entry name" value="Transferrin-like_dom"/>
</dbReference>
<gene>
    <name evidence="3" type="ORF">DPX16_14954</name>
</gene>
<proteinExistence type="predicted"/>
<feature type="domain" description="Transferrin-like" evidence="2">
    <location>
        <begin position="1223"/>
        <end position="1569"/>
    </location>
</feature>
<dbReference type="SUPFAM" id="SSF53850">
    <property type="entry name" value="Periplasmic binding protein-like II"/>
    <property type="match status" value="2"/>
</dbReference>
<dbReference type="GO" id="GO:0006826">
    <property type="term" value="P:iron ion transport"/>
    <property type="evidence" value="ECO:0007669"/>
    <property type="project" value="TreeGrafter"/>
</dbReference>
<dbReference type="OrthoDB" id="5914301at2759"/>
<evidence type="ECO:0000259" key="2">
    <source>
        <dbReference type="PROSITE" id="PS51408"/>
    </source>
</evidence>
<feature type="region of interest" description="Disordered" evidence="1">
    <location>
        <begin position="666"/>
        <end position="686"/>
    </location>
</feature>
<protein>
    <submittedName>
        <fullName evidence="3">Serotransferrin-A</fullName>
    </submittedName>
</protein>
<dbReference type="CDD" id="cd13529">
    <property type="entry name" value="PBP2_transferrin"/>
    <property type="match status" value="2"/>
</dbReference>
<dbReference type="PANTHER" id="PTHR11485:SF28">
    <property type="entry name" value="OVOTRANSFERRIN"/>
    <property type="match status" value="1"/>
</dbReference>
<evidence type="ECO:0000256" key="1">
    <source>
        <dbReference type="SAM" id="MobiDB-lite"/>
    </source>
</evidence>
<dbReference type="EMBL" id="RJVU01019434">
    <property type="protein sequence ID" value="ROL50710.1"/>
    <property type="molecule type" value="Genomic_DNA"/>
</dbReference>
<name>A0A3N0YX52_ANAGA</name>
<evidence type="ECO:0000313" key="3">
    <source>
        <dbReference type="EMBL" id="ROL50710.1"/>
    </source>
</evidence>